<dbReference type="EMBL" id="CP036525">
    <property type="protein sequence ID" value="QDT05839.1"/>
    <property type="molecule type" value="Genomic_DNA"/>
</dbReference>
<dbReference type="RefSeq" id="WP_218933388.1">
    <property type="nucleotide sequence ID" value="NZ_CP036525.1"/>
</dbReference>
<organism evidence="1 2">
    <name type="scientific">Rubripirellula lacrimiformis</name>
    <dbReference type="NCBI Taxonomy" id="1930273"/>
    <lineage>
        <taxon>Bacteria</taxon>
        <taxon>Pseudomonadati</taxon>
        <taxon>Planctomycetota</taxon>
        <taxon>Planctomycetia</taxon>
        <taxon>Pirellulales</taxon>
        <taxon>Pirellulaceae</taxon>
        <taxon>Rubripirellula</taxon>
    </lineage>
</organism>
<sequence>MKEEVPRGVEASRGIDATQIAPRITWLSWRVDRSIRVDGQGISPTRRGDTIDVEL</sequence>
<reference evidence="1 2" key="1">
    <citation type="submission" date="2019-02" db="EMBL/GenBank/DDBJ databases">
        <title>Deep-cultivation of Planctomycetes and their phenomic and genomic characterization uncovers novel biology.</title>
        <authorList>
            <person name="Wiegand S."/>
            <person name="Jogler M."/>
            <person name="Boedeker C."/>
            <person name="Pinto D."/>
            <person name="Vollmers J."/>
            <person name="Rivas-Marin E."/>
            <person name="Kohn T."/>
            <person name="Peeters S.H."/>
            <person name="Heuer A."/>
            <person name="Rast P."/>
            <person name="Oberbeckmann S."/>
            <person name="Bunk B."/>
            <person name="Jeske O."/>
            <person name="Meyerdierks A."/>
            <person name="Storesund J.E."/>
            <person name="Kallscheuer N."/>
            <person name="Luecker S."/>
            <person name="Lage O.M."/>
            <person name="Pohl T."/>
            <person name="Merkel B.J."/>
            <person name="Hornburger P."/>
            <person name="Mueller R.-W."/>
            <person name="Bruemmer F."/>
            <person name="Labrenz M."/>
            <person name="Spormann A.M."/>
            <person name="Op den Camp H."/>
            <person name="Overmann J."/>
            <person name="Amann R."/>
            <person name="Jetten M.S.M."/>
            <person name="Mascher T."/>
            <person name="Medema M.H."/>
            <person name="Devos D.P."/>
            <person name="Kaster A.-K."/>
            <person name="Ovreas L."/>
            <person name="Rohde M."/>
            <person name="Galperin M.Y."/>
            <person name="Jogler C."/>
        </authorList>
    </citation>
    <scope>NUCLEOTIDE SEQUENCE [LARGE SCALE GENOMIC DNA]</scope>
    <source>
        <strain evidence="1 2">K22_7</strain>
    </source>
</reference>
<name>A0A517NFC7_9BACT</name>
<dbReference type="Proteomes" id="UP000318538">
    <property type="component" value="Chromosome"/>
</dbReference>
<dbReference type="KEGG" id="rlc:K227x_42440"/>
<gene>
    <name evidence="1" type="ORF">K227x_42440</name>
</gene>
<keyword evidence="2" id="KW-1185">Reference proteome</keyword>
<accession>A0A517NFC7</accession>
<evidence type="ECO:0000313" key="2">
    <source>
        <dbReference type="Proteomes" id="UP000318538"/>
    </source>
</evidence>
<protein>
    <submittedName>
        <fullName evidence="1">Uncharacterized protein</fullName>
    </submittedName>
</protein>
<dbReference type="AlphaFoldDB" id="A0A517NFC7"/>
<proteinExistence type="predicted"/>
<evidence type="ECO:0000313" key="1">
    <source>
        <dbReference type="EMBL" id="QDT05839.1"/>
    </source>
</evidence>